<dbReference type="SUPFAM" id="SSF52096">
    <property type="entry name" value="ClpP/crotonase"/>
    <property type="match status" value="1"/>
</dbReference>
<dbReference type="PANTHER" id="PTHR43459:SF1">
    <property type="entry name" value="EG:BACN32G11.4 PROTEIN"/>
    <property type="match status" value="1"/>
</dbReference>
<dbReference type="Pfam" id="PF00378">
    <property type="entry name" value="ECH_1"/>
    <property type="match status" value="1"/>
</dbReference>
<name>A0A6J6FTG9_9ZZZZ</name>
<dbReference type="EMBL" id="CAEZTR010000182">
    <property type="protein sequence ID" value="CAB4592011.1"/>
    <property type="molecule type" value="Genomic_DNA"/>
</dbReference>
<proteinExistence type="predicted"/>
<dbReference type="Gene3D" id="3.90.226.10">
    <property type="entry name" value="2-enoyl-CoA Hydratase, Chain A, domain 1"/>
    <property type="match status" value="1"/>
</dbReference>
<dbReference type="CDD" id="cd06558">
    <property type="entry name" value="crotonase-like"/>
    <property type="match status" value="1"/>
</dbReference>
<protein>
    <submittedName>
        <fullName evidence="1">Unannotated protein</fullName>
    </submittedName>
</protein>
<dbReference type="AlphaFoldDB" id="A0A6J6FTG9"/>
<evidence type="ECO:0000313" key="1">
    <source>
        <dbReference type="EMBL" id="CAB4592011.1"/>
    </source>
</evidence>
<dbReference type="PANTHER" id="PTHR43459">
    <property type="entry name" value="ENOYL-COA HYDRATASE"/>
    <property type="match status" value="1"/>
</dbReference>
<dbReference type="Gene3D" id="1.10.12.10">
    <property type="entry name" value="Lyase 2-enoyl-coa Hydratase, Chain A, domain 2"/>
    <property type="match status" value="1"/>
</dbReference>
<organism evidence="1">
    <name type="scientific">freshwater metagenome</name>
    <dbReference type="NCBI Taxonomy" id="449393"/>
    <lineage>
        <taxon>unclassified sequences</taxon>
        <taxon>metagenomes</taxon>
        <taxon>ecological metagenomes</taxon>
    </lineage>
</organism>
<dbReference type="InterPro" id="IPR001753">
    <property type="entry name" value="Enoyl-CoA_hydra/iso"/>
</dbReference>
<reference evidence="1" key="1">
    <citation type="submission" date="2020-05" db="EMBL/GenBank/DDBJ databases">
        <authorList>
            <person name="Chiriac C."/>
            <person name="Salcher M."/>
            <person name="Ghai R."/>
            <person name="Kavagutti S V."/>
        </authorList>
    </citation>
    <scope>NUCLEOTIDE SEQUENCE</scope>
</reference>
<dbReference type="InterPro" id="IPR014748">
    <property type="entry name" value="Enoyl-CoA_hydra_C"/>
</dbReference>
<accession>A0A6J6FTG9</accession>
<sequence length="293" mass="31559">MRTGRNSPMTAPTYANDPNGILGTDILFEISDNGVATLTLNRPDAANAITPDQRNLTISLMEGASNDLNIRCVVITAAGERHFCTGADLRVSTIPVNPGPADAPDKVLGDVGRNIKRGAQRLIASIMDCEKPVICAVNGTAAGIGAHIAFASDLVIAADNAKFIEVFVRRGITPDGGGAYMLPRLIGMQKAKELIFFGDDLKAAEAERVGLVNKVVPQAELMTAAGEWAGRLAESPTRAIMLSKWLLNRSLDSNRHGAFEDEAWAQEMASYTQDFQEGVAAFKERRDVEYRGW</sequence>
<dbReference type="InterPro" id="IPR029045">
    <property type="entry name" value="ClpP/crotonase-like_dom_sf"/>
</dbReference>
<gene>
    <name evidence="1" type="ORF">UFOPK1711_01877</name>
</gene>